<accession>A0A2M8LV33</accession>
<evidence type="ECO:0000313" key="3">
    <source>
        <dbReference type="Proteomes" id="UP000230407"/>
    </source>
</evidence>
<organism evidence="2 3">
    <name type="scientific">Streptomyces carminius</name>
    <dbReference type="NCBI Taxonomy" id="2665496"/>
    <lineage>
        <taxon>Bacteria</taxon>
        <taxon>Bacillati</taxon>
        <taxon>Actinomycetota</taxon>
        <taxon>Actinomycetes</taxon>
        <taxon>Kitasatosporales</taxon>
        <taxon>Streptomycetaceae</taxon>
        <taxon>Streptomyces</taxon>
    </lineage>
</organism>
<evidence type="ECO:0000256" key="1">
    <source>
        <dbReference type="SAM" id="Phobius"/>
    </source>
</evidence>
<name>A0A2M8LV33_9ACTN</name>
<sequence>MQIRRNGTARGRRIGPAARRLARWGVRHRHIAAGHLLRGVCSGVGTALVGLAVVWFQSRR</sequence>
<dbReference type="AlphaFoldDB" id="A0A2M8LV33"/>
<dbReference type="EMBL" id="PGGW01000061">
    <property type="protein sequence ID" value="PJE95807.1"/>
    <property type="molecule type" value="Genomic_DNA"/>
</dbReference>
<keyword evidence="1" id="KW-0812">Transmembrane</keyword>
<feature type="transmembrane region" description="Helical" evidence="1">
    <location>
        <begin position="36"/>
        <end position="56"/>
    </location>
</feature>
<proteinExistence type="predicted"/>
<protein>
    <submittedName>
        <fullName evidence="2">Uncharacterized protein</fullName>
    </submittedName>
</protein>
<comment type="caution">
    <text evidence="2">The sequence shown here is derived from an EMBL/GenBank/DDBJ whole genome shotgun (WGS) entry which is preliminary data.</text>
</comment>
<gene>
    <name evidence="2" type="ORF">CUT44_21370</name>
</gene>
<keyword evidence="3" id="KW-1185">Reference proteome</keyword>
<evidence type="ECO:0000313" key="2">
    <source>
        <dbReference type="EMBL" id="PJE95807.1"/>
    </source>
</evidence>
<keyword evidence="1" id="KW-1133">Transmembrane helix</keyword>
<reference evidence="2 3" key="1">
    <citation type="submission" date="2017-11" db="EMBL/GenBank/DDBJ databases">
        <title>Streptomyces carmine sp. nov., a novel actinomycete isolated from Sophora alopecuroides in Xinjiang, China.</title>
        <authorList>
            <person name="Wang Y."/>
            <person name="Luo X."/>
            <person name="Wan C."/>
            <person name="Zhang L."/>
        </authorList>
    </citation>
    <scope>NUCLEOTIDE SEQUENCE [LARGE SCALE GENOMIC DNA]</scope>
    <source>
        <strain evidence="2 3">TRM SA0054</strain>
    </source>
</reference>
<dbReference type="Proteomes" id="UP000230407">
    <property type="component" value="Unassembled WGS sequence"/>
</dbReference>
<keyword evidence="1" id="KW-0472">Membrane</keyword>
<dbReference type="RefSeq" id="WP_100203531.1">
    <property type="nucleotide sequence ID" value="NZ_PGGW01000061.1"/>
</dbReference>